<reference evidence="2 3" key="1">
    <citation type="journal article" date="2016" name="DNA Res.">
        <title>Genome sequence of Aspergillus luchuensis NBRC 4314.</title>
        <authorList>
            <person name="Yamada O."/>
            <person name="Machida M."/>
            <person name="Hosoyama A."/>
            <person name="Goto M."/>
            <person name="Takahashi T."/>
            <person name="Futagami T."/>
            <person name="Yamagata Y."/>
            <person name="Takeuchi M."/>
            <person name="Kobayashi T."/>
            <person name="Koike H."/>
            <person name="Abe K."/>
            <person name="Asai K."/>
            <person name="Arita M."/>
            <person name="Fujita N."/>
            <person name="Fukuda K."/>
            <person name="Higa K."/>
            <person name="Horikawa H."/>
            <person name="Ishikawa T."/>
            <person name="Jinno K."/>
            <person name="Kato Y."/>
            <person name="Kirimura K."/>
            <person name="Mizutani O."/>
            <person name="Nakasone K."/>
            <person name="Sano M."/>
            <person name="Shiraishi Y."/>
            <person name="Tsukahara M."/>
            <person name="Gomi K."/>
        </authorList>
    </citation>
    <scope>NUCLEOTIDE SEQUENCE [LARGE SCALE GENOMIC DNA]</scope>
    <source>
        <strain evidence="2 3">RIB 2604</strain>
    </source>
</reference>
<dbReference type="Proteomes" id="UP000075230">
    <property type="component" value="Unassembled WGS sequence"/>
</dbReference>
<feature type="compositionally biased region" description="Polar residues" evidence="1">
    <location>
        <begin position="26"/>
        <end position="36"/>
    </location>
</feature>
<organism evidence="2 3">
    <name type="scientific">Aspergillus kawachii</name>
    <name type="common">White koji mold</name>
    <name type="synonym">Aspergillus awamori var. kawachi</name>
    <dbReference type="NCBI Taxonomy" id="1069201"/>
    <lineage>
        <taxon>Eukaryota</taxon>
        <taxon>Fungi</taxon>
        <taxon>Dikarya</taxon>
        <taxon>Ascomycota</taxon>
        <taxon>Pezizomycotina</taxon>
        <taxon>Eurotiomycetes</taxon>
        <taxon>Eurotiomycetidae</taxon>
        <taxon>Eurotiales</taxon>
        <taxon>Aspergillaceae</taxon>
        <taxon>Aspergillus</taxon>
        <taxon>Aspergillus subgen. Circumdati</taxon>
    </lineage>
</organism>
<dbReference type="AlphaFoldDB" id="A0A146FBC4"/>
<proteinExistence type="predicted"/>
<accession>A0A146FBC4</accession>
<evidence type="ECO:0000313" key="3">
    <source>
        <dbReference type="Proteomes" id="UP000075230"/>
    </source>
</evidence>
<comment type="caution">
    <text evidence="2">The sequence shown here is derived from an EMBL/GenBank/DDBJ whole genome shotgun (WGS) entry which is preliminary data.</text>
</comment>
<sequence>MTDRGLADDVASSTSGNGSGALELCQRTSNAGASQN</sequence>
<name>A0A146FBC4_ASPKA</name>
<gene>
    <name evidence="2" type="ORF">RIB2604_01701180</name>
</gene>
<feature type="region of interest" description="Disordered" evidence="1">
    <location>
        <begin position="1"/>
        <end position="36"/>
    </location>
</feature>
<reference evidence="3" key="2">
    <citation type="submission" date="2016-02" db="EMBL/GenBank/DDBJ databases">
        <title>Genome sequencing of Aspergillus luchuensis NBRC 4314.</title>
        <authorList>
            <person name="Yamada O."/>
        </authorList>
    </citation>
    <scope>NUCLEOTIDE SEQUENCE [LARGE SCALE GENOMIC DNA]</scope>
    <source>
        <strain evidence="3">RIB 2604</strain>
    </source>
</reference>
<evidence type="ECO:0000256" key="1">
    <source>
        <dbReference type="SAM" id="MobiDB-lite"/>
    </source>
</evidence>
<evidence type="ECO:0000313" key="2">
    <source>
        <dbReference type="EMBL" id="GAT22982.1"/>
    </source>
</evidence>
<protein>
    <submittedName>
        <fullName evidence="2">Uncharacterized protein</fullName>
    </submittedName>
</protein>
<dbReference type="EMBL" id="BCWF01000017">
    <property type="protein sequence ID" value="GAT22982.1"/>
    <property type="molecule type" value="Genomic_DNA"/>
</dbReference>